<name>A0A329QP85_9ACTN</name>
<comment type="caution">
    <text evidence="3">The sequence shown here is derived from an EMBL/GenBank/DDBJ whole genome shotgun (WGS) entry which is preliminary data.</text>
</comment>
<keyword evidence="4" id="KW-1185">Reference proteome</keyword>
<gene>
    <name evidence="3" type="ORF">DPM12_14845</name>
</gene>
<dbReference type="AlphaFoldDB" id="A0A329QP85"/>
<accession>A0A329QP85</accession>
<sequence length="407" mass="42277">MMWAVPASVAVLATVTAVGVALMADADAELPERDASELIAALTRADDVPLAGTIVHSADLGLPEAPDLTAQSGSPLSLLTGATTARVWYAAPDTYRVAVYGELSETDLVRDGEDIWYWNSEENRVLHYAMSDTAAAAGSGAGSQTAPESSGQDSGEGAAGDAPEGKGAESTSPMPEASADMLAEYVLQLLEPSTEVEADGTVTVAGRAAYELVFRPRDDTSLVDSVRVAIDAAHGVPLRVQLHDTAGGDPAAEVGYTSISFDEPDRSAFEFSPPPDAEVEEMGAGSWLAWEATSPGLGHWHLGDGFDEKLGADLDADVAGSGWSSVLVVSGVDFDELLAAFEDSVAGTPHEVGDLADAMDEMEEVSGPYGEGLAFETRLWSVLYVDDGRLLAGAVSLETLEKAAAAR</sequence>
<dbReference type="Gene3D" id="2.50.20.10">
    <property type="entry name" value="Lipoprotein localisation LolA/LolB/LppX"/>
    <property type="match status" value="1"/>
</dbReference>
<dbReference type="PANTHER" id="PTHR37507:SF2">
    <property type="entry name" value="SPORULATION PROTEIN YDCC"/>
    <property type="match status" value="1"/>
</dbReference>
<feature type="region of interest" description="Disordered" evidence="1">
    <location>
        <begin position="137"/>
        <end position="175"/>
    </location>
</feature>
<evidence type="ECO:0000256" key="2">
    <source>
        <dbReference type="SAM" id="SignalP"/>
    </source>
</evidence>
<dbReference type="SUPFAM" id="SSF89392">
    <property type="entry name" value="Prokaryotic lipoproteins and lipoprotein localization factors"/>
    <property type="match status" value="1"/>
</dbReference>
<dbReference type="PANTHER" id="PTHR37507">
    <property type="entry name" value="SPORULATION PROTEIN YDCC"/>
    <property type="match status" value="1"/>
</dbReference>
<dbReference type="InterPro" id="IPR052944">
    <property type="entry name" value="Sporulation_related"/>
</dbReference>
<dbReference type="Proteomes" id="UP000250462">
    <property type="component" value="Unassembled WGS sequence"/>
</dbReference>
<evidence type="ECO:0000256" key="1">
    <source>
        <dbReference type="SAM" id="MobiDB-lite"/>
    </source>
</evidence>
<evidence type="ECO:0008006" key="5">
    <source>
        <dbReference type="Google" id="ProtNLM"/>
    </source>
</evidence>
<proteinExistence type="predicted"/>
<protein>
    <recommendedName>
        <fullName evidence="5">DUF2092 domain-containing protein</fullName>
    </recommendedName>
</protein>
<feature type="compositionally biased region" description="Polar residues" evidence="1">
    <location>
        <begin position="144"/>
        <end position="153"/>
    </location>
</feature>
<evidence type="ECO:0000313" key="4">
    <source>
        <dbReference type="Proteomes" id="UP000250462"/>
    </source>
</evidence>
<dbReference type="EMBL" id="QMIG01000016">
    <property type="protein sequence ID" value="RAW12438.1"/>
    <property type="molecule type" value="Genomic_DNA"/>
</dbReference>
<evidence type="ECO:0000313" key="3">
    <source>
        <dbReference type="EMBL" id="RAW12438.1"/>
    </source>
</evidence>
<organism evidence="3 4">
    <name type="scientific">Phytoactinopolyspora halophila</name>
    <dbReference type="NCBI Taxonomy" id="1981511"/>
    <lineage>
        <taxon>Bacteria</taxon>
        <taxon>Bacillati</taxon>
        <taxon>Actinomycetota</taxon>
        <taxon>Actinomycetes</taxon>
        <taxon>Jiangellales</taxon>
        <taxon>Jiangellaceae</taxon>
        <taxon>Phytoactinopolyspora</taxon>
    </lineage>
</organism>
<keyword evidence="2" id="KW-0732">Signal</keyword>
<feature type="signal peptide" evidence="2">
    <location>
        <begin position="1"/>
        <end position="23"/>
    </location>
</feature>
<reference evidence="3 4" key="1">
    <citation type="submission" date="2018-06" db="EMBL/GenBank/DDBJ databases">
        <title>Phytoactinopolyspora halophila sp. nov., a novel halophilic actinomycete isolated from a saline soil in China.</title>
        <authorList>
            <person name="Tang S.-K."/>
        </authorList>
    </citation>
    <scope>NUCLEOTIDE SEQUENCE [LARGE SCALE GENOMIC DNA]</scope>
    <source>
        <strain evidence="3 4">YIM 96934</strain>
    </source>
</reference>
<feature type="chain" id="PRO_5039165839" description="DUF2092 domain-containing protein" evidence="2">
    <location>
        <begin position="24"/>
        <end position="407"/>
    </location>
</feature>
<dbReference type="InterPro" id="IPR029046">
    <property type="entry name" value="LolA/LolB/LppX"/>
</dbReference>